<feature type="domain" description="LEM" evidence="18">
    <location>
        <begin position="5"/>
        <end position="49"/>
    </location>
</feature>
<evidence type="ECO:0000256" key="13">
    <source>
        <dbReference type="ARBA" id="ARBA00056222"/>
    </source>
</evidence>
<comment type="similarity">
    <text evidence="2">Belongs to the ANKLE2 family.</text>
</comment>
<protein>
    <recommendedName>
        <fullName evidence="15">Ankyrin repeat and LEM domain-containing protein 2</fullName>
    </recommendedName>
    <alternativeName>
        <fullName evidence="16">LEM domain-containing protein 4</fullName>
    </alternativeName>
</protein>
<dbReference type="FunFam" id="1.10.720.40:FF:000001">
    <property type="entry name" value="LEM domain containing 2, isoform CRA_a"/>
    <property type="match status" value="1"/>
</dbReference>
<comment type="caution">
    <text evidence="19">The sequence shown here is derived from an EMBL/GenBank/DDBJ whole genome shotgun (WGS) entry which is preliminary data.</text>
</comment>
<keyword evidence="6" id="KW-0498">Mitosis</keyword>
<evidence type="ECO:0000256" key="8">
    <source>
        <dbReference type="ARBA" id="ARBA00022968"/>
    </source>
</evidence>
<dbReference type="SMART" id="SM00248">
    <property type="entry name" value="ANK"/>
    <property type="match status" value="2"/>
</dbReference>
<accession>A0A8T2L184</accession>
<dbReference type="GO" id="GO:0051301">
    <property type="term" value="P:cell division"/>
    <property type="evidence" value="ECO:0007669"/>
    <property type="project" value="UniProtKB-KW"/>
</dbReference>
<evidence type="ECO:0000256" key="9">
    <source>
        <dbReference type="ARBA" id="ARBA00022989"/>
    </source>
</evidence>
<dbReference type="Pfam" id="PF01693">
    <property type="entry name" value="Cauli_VI"/>
    <property type="match status" value="1"/>
</dbReference>
<dbReference type="SUPFAM" id="SSF48403">
    <property type="entry name" value="Ankyrin repeat"/>
    <property type="match status" value="1"/>
</dbReference>
<keyword evidence="3" id="KW-0597">Phosphoprotein</keyword>
<dbReference type="InterPro" id="IPR056237">
    <property type="entry name" value="ANKLE2_3rd"/>
</dbReference>
<evidence type="ECO:0000256" key="7">
    <source>
        <dbReference type="ARBA" id="ARBA00022824"/>
    </source>
</evidence>
<dbReference type="KEGG" id="amex:103031719"/>
<keyword evidence="11" id="KW-0472">Membrane</keyword>
<evidence type="ECO:0000259" key="18">
    <source>
        <dbReference type="PROSITE" id="PS50954"/>
    </source>
</evidence>
<keyword evidence="10" id="KW-0040">ANK repeat</keyword>
<dbReference type="InterPro" id="IPR011320">
    <property type="entry name" value="RNase_H1_N"/>
</dbReference>
<gene>
    <name evidence="19" type="primary">ANKLE2</name>
    <name evidence="19" type="ORF">AMEX_G23038</name>
</gene>
<comment type="subcellular location">
    <subcellularLocation>
        <location evidence="1">Endoplasmic reticulum membrane</location>
        <topology evidence="1">Single-pass type III membrane protein</topology>
    </subcellularLocation>
</comment>
<feature type="region of interest" description="Disordered" evidence="17">
    <location>
        <begin position="549"/>
        <end position="569"/>
    </location>
</feature>
<dbReference type="InterPro" id="IPR011015">
    <property type="entry name" value="LEM/LEM-like_dom_sf"/>
</dbReference>
<dbReference type="CDD" id="cd12944">
    <property type="entry name" value="LEM_ANKL2"/>
    <property type="match status" value="1"/>
</dbReference>
<feature type="compositionally biased region" description="Polar residues" evidence="17">
    <location>
        <begin position="559"/>
        <end position="568"/>
    </location>
</feature>
<dbReference type="OMA" id="ECNSISM"/>
<evidence type="ECO:0000256" key="5">
    <source>
        <dbReference type="ARBA" id="ARBA00022692"/>
    </source>
</evidence>
<dbReference type="InterPro" id="IPR035006">
    <property type="entry name" value="LEM_ANKL2"/>
</dbReference>
<keyword evidence="7" id="KW-0256">Endoplasmic reticulum</keyword>
<keyword evidence="8" id="KW-0735">Signal-anchor</keyword>
<dbReference type="PANTHER" id="PTHR12349">
    <property type="entry name" value="ANKYRIN REPEAT AND LEM DOMAIN-CONTAINING PROTEIN 2"/>
    <property type="match status" value="1"/>
</dbReference>
<evidence type="ECO:0000256" key="3">
    <source>
        <dbReference type="ARBA" id="ARBA00022553"/>
    </source>
</evidence>
<proteinExistence type="inferred from homology"/>
<feature type="region of interest" description="Disordered" evidence="17">
    <location>
        <begin position="169"/>
        <end position="191"/>
    </location>
</feature>
<dbReference type="Gene3D" id="1.10.720.40">
    <property type="match status" value="1"/>
</dbReference>
<evidence type="ECO:0000256" key="11">
    <source>
        <dbReference type="ARBA" id="ARBA00023136"/>
    </source>
</evidence>
<feature type="region of interest" description="Disordered" evidence="17">
    <location>
        <begin position="618"/>
        <end position="649"/>
    </location>
</feature>
<comment type="subunit">
    <text evidence="14">Interacts with BAF/BANF1. Interacts with protein phosphatase 2A (PP2A) components PPP2C (PPP2CA or PPP2CB) and PPP2R1A.</text>
</comment>
<evidence type="ECO:0000256" key="10">
    <source>
        <dbReference type="ARBA" id="ARBA00023043"/>
    </source>
</evidence>
<keyword evidence="9" id="KW-1133">Transmembrane helix</keyword>
<dbReference type="Pfam" id="PF12796">
    <property type="entry name" value="Ank_2"/>
    <property type="match status" value="1"/>
</dbReference>
<dbReference type="Gene3D" id="1.25.40.20">
    <property type="entry name" value="Ankyrin repeat-containing domain"/>
    <property type="match status" value="1"/>
</dbReference>
<feature type="region of interest" description="Disordered" evidence="17">
    <location>
        <begin position="48"/>
        <end position="115"/>
    </location>
</feature>
<dbReference type="FunFam" id="1.25.40.20:FF:000072">
    <property type="entry name" value="Ankyrin repeat and LEM domain containing 2"/>
    <property type="match status" value="1"/>
</dbReference>
<dbReference type="EMBL" id="JAICCE010000020">
    <property type="protein sequence ID" value="KAG9263046.1"/>
    <property type="molecule type" value="Genomic_DNA"/>
</dbReference>
<evidence type="ECO:0000256" key="2">
    <source>
        <dbReference type="ARBA" id="ARBA00007597"/>
    </source>
</evidence>
<evidence type="ECO:0000313" key="20">
    <source>
        <dbReference type="Proteomes" id="UP000752171"/>
    </source>
</evidence>
<evidence type="ECO:0000256" key="1">
    <source>
        <dbReference type="ARBA" id="ARBA00004643"/>
    </source>
</evidence>
<keyword evidence="5" id="KW-0812">Transmembrane</keyword>
<evidence type="ECO:0000256" key="12">
    <source>
        <dbReference type="ARBA" id="ARBA00023306"/>
    </source>
</evidence>
<dbReference type="OrthoDB" id="7446186at2759"/>
<dbReference type="Pfam" id="PF24567">
    <property type="entry name" value="ANKLE2_3rd"/>
    <property type="match status" value="1"/>
</dbReference>
<dbReference type="SMART" id="SM00540">
    <property type="entry name" value="LEM"/>
    <property type="match status" value="1"/>
</dbReference>
<comment type="function">
    <text evidence="13">Involved in mitotic nuclear envelope reassembly by promoting dephosphorylation of BAF/BANF1 during mitotic exit. Coordinates the control of BAF/BANF1 dephosphorylation by inhibiting VRK1 kinase and promoting dephosphorylation of BAF/BANF1 by protein phosphatase 2A (PP2A), thereby facilitating nuclear envelope assembly. May regulate nuclear localization of VRK1 in non-dividing cells. It is unclear whether it acts as a real PP2A regulatory subunit or whether it is involved in recruitment of the PP2A complex. Involved in brain development.</text>
</comment>
<organism evidence="19 20">
    <name type="scientific">Astyanax mexicanus</name>
    <name type="common">Blind cave fish</name>
    <name type="synonym">Astyanax fasciatus mexicanus</name>
    <dbReference type="NCBI Taxonomy" id="7994"/>
    <lineage>
        <taxon>Eukaryota</taxon>
        <taxon>Metazoa</taxon>
        <taxon>Chordata</taxon>
        <taxon>Craniata</taxon>
        <taxon>Vertebrata</taxon>
        <taxon>Euteleostomi</taxon>
        <taxon>Actinopterygii</taxon>
        <taxon>Neopterygii</taxon>
        <taxon>Teleostei</taxon>
        <taxon>Ostariophysi</taxon>
        <taxon>Characiformes</taxon>
        <taxon>Characoidei</taxon>
        <taxon>Acestrorhamphidae</taxon>
        <taxon>Acestrorhamphinae</taxon>
        <taxon>Astyanax</taxon>
    </lineage>
</organism>
<dbReference type="InterPro" id="IPR036770">
    <property type="entry name" value="Ankyrin_rpt-contain_sf"/>
</dbReference>
<reference evidence="19 20" key="1">
    <citation type="submission" date="2021-07" db="EMBL/GenBank/DDBJ databases">
        <authorList>
            <person name="Imarazene B."/>
            <person name="Zahm M."/>
            <person name="Klopp C."/>
            <person name="Cabau C."/>
            <person name="Beille S."/>
            <person name="Jouanno E."/>
            <person name="Castinel A."/>
            <person name="Lluch J."/>
            <person name="Gil L."/>
            <person name="Kuchtly C."/>
            <person name="Lopez Roques C."/>
            <person name="Donnadieu C."/>
            <person name="Parrinello H."/>
            <person name="Journot L."/>
            <person name="Du K."/>
            <person name="Schartl M."/>
            <person name="Retaux S."/>
            <person name="Guiguen Y."/>
        </authorList>
    </citation>
    <scope>NUCLEOTIDE SEQUENCE [LARGE SCALE GENOMIC DNA]</scope>
    <source>
        <strain evidence="19">Pach_M1</strain>
        <tissue evidence="19">Testis</tissue>
    </source>
</reference>
<evidence type="ECO:0000256" key="17">
    <source>
        <dbReference type="SAM" id="MobiDB-lite"/>
    </source>
</evidence>
<dbReference type="SUPFAM" id="SSF63451">
    <property type="entry name" value="LEM domain"/>
    <property type="match status" value="1"/>
</dbReference>
<dbReference type="InterPro" id="IPR002110">
    <property type="entry name" value="Ankyrin_rpt"/>
</dbReference>
<dbReference type="AlphaFoldDB" id="A0A8T2L184"/>
<keyword evidence="4" id="KW-0132">Cell division</keyword>
<evidence type="ECO:0000313" key="19">
    <source>
        <dbReference type="EMBL" id="KAG9263046.1"/>
    </source>
</evidence>
<dbReference type="PANTHER" id="PTHR12349:SF4">
    <property type="entry name" value="ANKYRIN REPEAT AND LEM DOMAIN-CONTAINING PROTEIN 2"/>
    <property type="match status" value="1"/>
</dbReference>
<keyword evidence="12" id="KW-0131">Cell cycle</keyword>
<evidence type="ECO:0000256" key="15">
    <source>
        <dbReference type="ARBA" id="ARBA00074558"/>
    </source>
</evidence>
<evidence type="ECO:0000256" key="14">
    <source>
        <dbReference type="ARBA" id="ARBA00063367"/>
    </source>
</evidence>
<dbReference type="GO" id="GO:0031468">
    <property type="term" value="P:nuclear membrane reassembly"/>
    <property type="evidence" value="ECO:0007669"/>
    <property type="project" value="UniProtKB-ARBA"/>
</dbReference>
<dbReference type="GO" id="GO:0005789">
    <property type="term" value="C:endoplasmic reticulum membrane"/>
    <property type="evidence" value="ECO:0007669"/>
    <property type="project" value="UniProtKB-SubCell"/>
</dbReference>
<dbReference type="InterPro" id="IPR003887">
    <property type="entry name" value="LEM_dom"/>
</dbReference>
<dbReference type="Proteomes" id="UP000752171">
    <property type="component" value="Unassembled WGS sequence"/>
</dbReference>
<evidence type="ECO:0000256" key="4">
    <source>
        <dbReference type="ARBA" id="ARBA00022618"/>
    </source>
</evidence>
<dbReference type="Pfam" id="PF03020">
    <property type="entry name" value="LEM"/>
    <property type="match status" value="1"/>
</dbReference>
<dbReference type="GO" id="GO:0007399">
    <property type="term" value="P:nervous system development"/>
    <property type="evidence" value="ECO:0007669"/>
    <property type="project" value="UniProtKB-ARBA"/>
</dbReference>
<dbReference type="GO" id="GO:0051721">
    <property type="term" value="F:protein phosphatase 2A binding"/>
    <property type="evidence" value="ECO:0007669"/>
    <property type="project" value="TreeGrafter"/>
</dbReference>
<dbReference type="PROSITE" id="PS50954">
    <property type="entry name" value="LEM"/>
    <property type="match status" value="1"/>
</dbReference>
<evidence type="ECO:0000256" key="6">
    <source>
        <dbReference type="ARBA" id="ARBA00022776"/>
    </source>
</evidence>
<feature type="compositionally biased region" description="Acidic residues" evidence="17">
    <location>
        <begin position="621"/>
        <end position="641"/>
    </location>
</feature>
<sequence>MEAVLNRLQTLTPDQLREEITRAGLKCGPITATTRSIFEKRLARSLLESQEDSGRSEVDSDGGPAVGSVSENTSLALTADPEQTARQERDVSPVSPTVEEDVSQQSSPGSPVLFYGVLPPLDDPLLNDGSLHVYTDRQKALRTVVKMKGARFKAFSSREDAENFAKGIHESGLSPCRPSAEKPLNTSPTGEKSIHLETANMEKANEFKSPRTQDLTAKLRKSVEKGDEEAFKELVRSNPRYLIGSGDNPTIVQEGCRYNVLHVAAKENQPAMACLILETLEDPEFMRCMYPHDQEDMLLKRIEYIVDLYLNTPDKASNETPLHFACKFGCSEVVNVLCSHPSIDKNCRNKYGQKPSSVICERKNKSKEIKEKIKEYLEDRFFVPLLRATDNTLNPVVGAPWAPGSSKCDDPSLSPRLVEDPKNPLMTIRAFAGPLNQLKAEELHKLWRTPARHRAKYFHDILKSDPDRGAERVGRELAHEMGYPWAEYWDFLSCFTDLSSDNGLSLLEEYLKNCVQQKSRTENSWIHANSPTSFRESCSLLDNHLHSPSGTSLDDGWTEENSPGSLNKKSPVCDLRQEFEKVFFDQTVDSGVGCHVSSGCLGGDSGLDLADRSSLGGWEWREDDDASSEEYYTADEDEEEVPCQTDGSGGRRLSECGILARSSPVSCSSGSSYKSTNSTPEERWMTDEIWQNTFLAGDSPTKLDNEVLLAISGADADHQLYPCINKWKNVVLSFPEAQRLRWPSVNVWNRNPESQMSTPRRLTRSWLTGSPSFLNMKKCIKNSTPSKPSPCR</sequence>
<name>A0A8T2L184_ASTMX</name>
<evidence type="ECO:0000256" key="16">
    <source>
        <dbReference type="ARBA" id="ARBA00081980"/>
    </source>
</evidence>